<dbReference type="SMART" id="SM00304">
    <property type="entry name" value="HAMP"/>
    <property type="match status" value="1"/>
</dbReference>
<keyword evidence="6" id="KW-0812">Transmembrane</keyword>
<dbReference type="GO" id="GO:0004888">
    <property type="term" value="F:transmembrane signaling receptor activity"/>
    <property type="evidence" value="ECO:0007669"/>
    <property type="project" value="InterPro"/>
</dbReference>
<dbReference type="InterPro" id="IPR004090">
    <property type="entry name" value="Chemotax_Me-accpt_rcpt"/>
</dbReference>
<keyword evidence="5" id="KW-0175">Coiled coil</keyword>
<evidence type="ECO:0000256" key="3">
    <source>
        <dbReference type="ARBA" id="ARBA00029447"/>
    </source>
</evidence>
<dbReference type="Gene3D" id="1.10.287.950">
    <property type="entry name" value="Methyl-accepting chemotaxis protein"/>
    <property type="match status" value="1"/>
</dbReference>
<feature type="transmembrane region" description="Helical" evidence="6">
    <location>
        <begin position="188"/>
        <end position="211"/>
    </location>
</feature>
<protein>
    <submittedName>
        <fullName evidence="9">Chemotaxis protein</fullName>
    </submittedName>
</protein>
<dbReference type="PRINTS" id="PR00260">
    <property type="entry name" value="CHEMTRNSDUCR"/>
</dbReference>
<feature type="domain" description="Methyl-accepting transducer" evidence="7">
    <location>
        <begin position="270"/>
        <end position="506"/>
    </location>
</feature>
<dbReference type="PANTHER" id="PTHR32089">
    <property type="entry name" value="METHYL-ACCEPTING CHEMOTAXIS PROTEIN MCPB"/>
    <property type="match status" value="1"/>
</dbReference>
<reference evidence="10" key="1">
    <citation type="submission" date="2016-02" db="EMBL/GenBank/DDBJ databases">
        <authorList>
            <person name="Schultz-Johansen M."/>
            <person name="Glaring M.A."/>
            <person name="Bech P.K."/>
            <person name="Stougaard P."/>
        </authorList>
    </citation>
    <scope>NUCLEOTIDE SEQUENCE [LARGE SCALE GENOMIC DNA]</scope>
    <source>
        <strain evidence="10">S66</strain>
    </source>
</reference>
<dbReference type="AlphaFoldDB" id="A0A136A4S1"/>
<dbReference type="SUPFAM" id="SSF58104">
    <property type="entry name" value="Methyl-accepting chemotaxis protein (MCP) signaling domain"/>
    <property type="match status" value="1"/>
</dbReference>
<dbReference type="InterPro" id="IPR003660">
    <property type="entry name" value="HAMP_dom"/>
</dbReference>
<dbReference type="PROSITE" id="PS50885">
    <property type="entry name" value="HAMP"/>
    <property type="match status" value="1"/>
</dbReference>
<proteinExistence type="inferred from homology"/>
<dbReference type="EMBL" id="LSNE01000003">
    <property type="protein sequence ID" value="KXI30219.1"/>
    <property type="molecule type" value="Genomic_DNA"/>
</dbReference>
<gene>
    <name evidence="9" type="ORF">AX660_09535</name>
</gene>
<dbReference type="Pfam" id="PF00672">
    <property type="entry name" value="HAMP"/>
    <property type="match status" value="1"/>
</dbReference>
<evidence type="ECO:0000256" key="4">
    <source>
        <dbReference type="PROSITE-ProRule" id="PRU00284"/>
    </source>
</evidence>
<dbReference type="GO" id="GO:0006935">
    <property type="term" value="P:chemotaxis"/>
    <property type="evidence" value="ECO:0007669"/>
    <property type="project" value="InterPro"/>
</dbReference>
<comment type="subcellular location">
    <subcellularLocation>
        <location evidence="1">Membrane</location>
    </subcellularLocation>
</comment>
<dbReference type="STRING" id="1799789.AX660_09535"/>
<evidence type="ECO:0000256" key="1">
    <source>
        <dbReference type="ARBA" id="ARBA00004370"/>
    </source>
</evidence>
<feature type="coiled-coil region" evidence="5">
    <location>
        <begin position="425"/>
        <end position="452"/>
    </location>
</feature>
<accession>A0A136A4S1</accession>
<evidence type="ECO:0000259" key="8">
    <source>
        <dbReference type="PROSITE" id="PS50885"/>
    </source>
</evidence>
<evidence type="ECO:0000313" key="9">
    <source>
        <dbReference type="EMBL" id="KXI30219.1"/>
    </source>
</evidence>
<comment type="similarity">
    <text evidence="3">Belongs to the methyl-accepting chemotaxis (MCP) protein family.</text>
</comment>
<dbReference type="RefSeq" id="WP_068374221.1">
    <property type="nucleotide sequence ID" value="NZ_LSNE01000003.1"/>
</dbReference>
<sequence length="547" mass="60599">MNFVRHNIRNKLLLLFVSALLIILTAAFSGFSAMKSVIQEYSDTVNHDVYYMAEVGALNVEFKTQVQEWKNSLIRGNDPEQLRKYWGSFNKLAEQIQQHYRQLLSQMDSSHPAYAPLSAFAGNYPIMLSAYQDGHSAFVEANFNISVADKSVKGIDREPTENLNKAIDVVNQKITTMKKAMETQSANALLYSNVILVLASIMTLLLVSWFVNSRILLPLNDVAKVSRHIAIGDFSSEINVTTRDQIGQVGENFQSIQLGLSKVLSGIVKDVQHLGSIIEELFAAFEYFKKGISTQVNETNKLSSNMHDMTQSNDSVNDAIHQANTFVSESNTLADKGKVMFADNVHTSQSMLDATNHASDIIESLKKDTDGIGNVVNVINGIAEQTNLLALNAAIEAARAGESGRGFAVVADEVRTLATKTQASTKQISDNIKKLQAEADRAVKAMSQGKEQAAISLEQAKKSQEFVDKLHEAFNQINRLNHVIEQEMTQQDRQTKDINAALSAIETQSNSSQQHVHKMDEASRVLADIYQHINSSTKDFKLNKSAR</sequence>
<evidence type="ECO:0000256" key="5">
    <source>
        <dbReference type="SAM" id="Coils"/>
    </source>
</evidence>
<dbReference type="SMART" id="SM00283">
    <property type="entry name" value="MA"/>
    <property type="match status" value="1"/>
</dbReference>
<feature type="domain" description="HAMP" evidence="8">
    <location>
        <begin position="213"/>
        <end position="265"/>
    </location>
</feature>
<dbReference type="GO" id="GO:0016020">
    <property type="term" value="C:membrane"/>
    <property type="evidence" value="ECO:0007669"/>
    <property type="project" value="UniProtKB-SubCell"/>
</dbReference>
<keyword evidence="6" id="KW-0472">Membrane</keyword>
<evidence type="ECO:0000256" key="6">
    <source>
        <dbReference type="SAM" id="Phobius"/>
    </source>
</evidence>
<dbReference type="OrthoDB" id="1884279at2"/>
<comment type="caution">
    <text evidence="9">The sequence shown here is derived from an EMBL/GenBank/DDBJ whole genome shotgun (WGS) entry which is preliminary data.</text>
</comment>
<evidence type="ECO:0000256" key="2">
    <source>
        <dbReference type="ARBA" id="ARBA00023224"/>
    </source>
</evidence>
<dbReference type="Pfam" id="PF00015">
    <property type="entry name" value="MCPsignal"/>
    <property type="match status" value="1"/>
</dbReference>
<keyword evidence="6" id="KW-1133">Transmembrane helix</keyword>
<name>A0A136A4S1_9ALTE</name>
<dbReference type="FunFam" id="1.10.287.950:FF:000001">
    <property type="entry name" value="Methyl-accepting chemotaxis sensory transducer"/>
    <property type="match status" value="1"/>
</dbReference>
<dbReference type="PROSITE" id="PS50111">
    <property type="entry name" value="CHEMOTAXIS_TRANSDUC_2"/>
    <property type="match status" value="1"/>
</dbReference>
<dbReference type="Proteomes" id="UP000070299">
    <property type="component" value="Unassembled WGS sequence"/>
</dbReference>
<dbReference type="CDD" id="cd06225">
    <property type="entry name" value="HAMP"/>
    <property type="match status" value="1"/>
</dbReference>
<dbReference type="GO" id="GO:0007165">
    <property type="term" value="P:signal transduction"/>
    <property type="evidence" value="ECO:0007669"/>
    <property type="project" value="UniProtKB-KW"/>
</dbReference>
<dbReference type="InterPro" id="IPR004089">
    <property type="entry name" value="MCPsignal_dom"/>
</dbReference>
<evidence type="ECO:0000313" key="10">
    <source>
        <dbReference type="Proteomes" id="UP000070299"/>
    </source>
</evidence>
<keyword evidence="10" id="KW-1185">Reference proteome</keyword>
<organism evidence="9 10">
    <name type="scientific">Paraglaciecola hydrolytica</name>
    <dbReference type="NCBI Taxonomy" id="1799789"/>
    <lineage>
        <taxon>Bacteria</taxon>
        <taxon>Pseudomonadati</taxon>
        <taxon>Pseudomonadota</taxon>
        <taxon>Gammaproteobacteria</taxon>
        <taxon>Alteromonadales</taxon>
        <taxon>Alteromonadaceae</taxon>
        <taxon>Paraglaciecola</taxon>
    </lineage>
</organism>
<dbReference type="PANTHER" id="PTHR32089:SF120">
    <property type="entry name" value="METHYL-ACCEPTING CHEMOTAXIS PROTEIN TLPQ"/>
    <property type="match status" value="1"/>
</dbReference>
<keyword evidence="2 4" id="KW-0807">Transducer</keyword>
<evidence type="ECO:0000259" key="7">
    <source>
        <dbReference type="PROSITE" id="PS50111"/>
    </source>
</evidence>